<dbReference type="Pfam" id="PF00562">
    <property type="entry name" value="RNA_pol_Rpb2_6"/>
    <property type="match status" value="2"/>
</dbReference>
<name>A0AAV5QT83_9ASCO</name>
<dbReference type="Proteomes" id="UP001360560">
    <property type="component" value="Unassembled WGS sequence"/>
</dbReference>
<evidence type="ECO:0000259" key="9">
    <source>
        <dbReference type="Pfam" id="PF04565"/>
    </source>
</evidence>
<gene>
    <name evidence="10" type="ORF">DASC09_054790</name>
</gene>
<proteinExistence type="inferred from homology"/>
<sequence length="533" mass="62464">MEHTDFGQIEIFENYFPNLDESTIKYSPIECIEYKQTFSALYEGAEIPIMVGTKYSKNNPLDVAGYFIIDGLCYSVNNMFVKIKNNFRDKTAYFTDGSKVVIKNMFEYNLYSKGKSYKWNIPVNWTKICKEGDDKLYNHLSIIDEFSKYDKSKIIKNEIDLEALRSMFRLWLGIIEEPDYNFRLATAGEIMYDMFINNRNIVDAFKNNRWVVKHIFDVTSVSELMKHYNIYSDIESIRRITFPTTRENMTLLDRQVKINEKYKLCPIQTPDGQLCGTVKYLVKDAKLITKDFIIPKLEKGDIRVILNGKYIGSFKSIESFKEKCDIIMFENYAYISSLKGRIIGNSLLSYTANKIPFLFHNPPVRATFMTSMLKQSIEYTNKYNFYIDNTKFLTKDLDHNFTVAIMPWFGYNLEDSLVISRSVSKHFNYVKQQIYIESKKVIKIYVKKNSFVEEGDILYKIYDPTEIQTLIKVYAKSKGRVVRIRKNPFKLVIHDKKDLQVGDKMTSLHGQKGVISLILDNPPYYIENDIKNI</sequence>
<comment type="similarity">
    <text evidence="1 7">Belongs to the RNA polymerase beta chain family.</text>
</comment>
<evidence type="ECO:0000256" key="5">
    <source>
        <dbReference type="ARBA" id="ARBA00022695"/>
    </source>
</evidence>
<dbReference type="EC" id="2.7.7.6" evidence="2"/>
<protein>
    <recommendedName>
        <fullName evidence="2">DNA-directed RNA polymerase</fullName>
        <ecNumber evidence="2">2.7.7.6</ecNumber>
    </recommendedName>
</protein>
<evidence type="ECO:0000256" key="2">
    <source>
        <dbReference type="ARBA" id="ARBA00012418"/>
    </source>
</evidence>
<feature type="domain" description="RNA polymerase Rpb2" evidence="9">
    <location>
        <begin position="224"/>
        <end position="283"/>
    </location>
</feature>
<evidence type="ECO:0000256" key="1">
    <source>
        <dbReference type="ARBA" id="ARBA00006835"/>
    </source>
</evidence>
<keyword evidence="5" id="KW-0548">Nucleotidyltransferase</keyword>
<accession>A0AAV5QT83</accession>
<keyword evidence="3" id="KW-0240">DNA-directed RNA polymerase</keyword>
<evidence type="ECO:0000256" key="7">
    <source>
        <dbReference type="RuleBase" id="RU000434"/>
    </source>
</evidence>
<dbReference type="InterPro" id="IPR007121">
    <property type="entry name" value="RNA_pol_bsu_CS"/>
</dbReference>
<keyword evidence="4" id="KW-0808">Transferase</keyword>
<dbReference type="InterPro" id="IPR015712">
    <property type="entry name" value="DNA-dir_RNA_pol_su2"/>
</dbReference>
<evidence type="ECO:0000313" key="10">
    <source>
        <dbReference type="EMBL" id="GMM38140.1"/>
    </source>
</evidence>
<dbReference type="Gene3D" id="3.90.1100.10">
    <property type="match status" value="1"/>
</dbReference>
<dbReference type="RefSeq" id="XP_064855136.1">
    <property type="nucleotide sequence ID" value="XM_064999064.1"/>
</dbReference>
<dbReference type="GeneID" id="90076129"/>
<keyword evidence="11" id="KW-1185">Reference proteome</keyword>
<dbReference type="SUPFAM" id="SSF64484">
    <property type="entry name" value="beta and beta-prime subunits of DNA dependent RNA-polymerase"/>
    <property type="match status" value="1"/>
</dbReference>
<dbReference type="GO" id="GO:0006351">
    <property type="term" value="P:DNA-templated transcription"/>
    <property type="evidence" value="ECO:0007669"/>
    <property type="project" value="InterPro"/>
</dbReference>
<dbReference type="InterPro" id="IPR037033">
    <property type="entry name" value="DNA-dir_RNAP_su2_hyb_sf"/>
</dbReference>
<comment type="caution">
    <text evidence="10">The sequence shown here is derived from an EMBL/GenBank/DDBJ whole genome shotgun (WGS) entry which is preliminary data.</text>
</comment>
<reference evidence="10 11" key="1">
    <citation type="journal article" date="2023" name="Elife">
        <title>Identification of key yeast species and microbe-microbe interactions impacting larval growth of Drosophila in the wild.</title>
        <authorList>
            <person name="Mure A."/>
            <person name="Sugiura Y."/>
            <person name="Maeda R."/>
            <person name="Honda K."/>
            <person name="Sakurai N."/>
            <person name="Takahashi Y."/>
            <person name="Watada M."/>
            <person name="Katoh T."/>
            <person name="Gotoh A."/>
            <person name="Gotoh Y."/>
            <person name="Taniguchi I."/>
            <person name="Nakamura K."/>
            <person name="Hayashi T."/>
            <person name="Katayama T."/>
            <person name="Uemura T."/>
            <person name="Hattori Y."/>
        </authorList>
    </citation>
    <scope>NUCLEOTIDE SEQUENCE [LARGE SCALE GENOMIC DNA]</scope>
    <source>
        <strain evidence="10 11">SC-9</strain>
    </source>
</reference>
<keyword evidence="6" id="KW-0804">Transcription</keyword>
<evidence type="ECO:0000313" key="11">
    <source>
        <dbReference type="Proteomes" id="UP001360560"/>
    </source>
</evidence>
<evidence type="ECO:0000259" key="8">
    <source>
        <dbReference type="Pfam" id="PF00562"/>
    </source>
</evidence>
<dbReference type="PANTHER" id="PTHR20856">
    <property type="entry name" value="DNA-DIRECTED RNA POLYMERASE I SUBUNIT 2"/>
    <property type="match status" value="1"/>
</dbReference>
<dbReference type="GO" id="GO:0003899">
    <property type="term" value="F:DNA-directed RNA polymerase activity"/>
    <property type="evidence" value="ECO:0007669"/>
    <property type="project" value="UniProtKB-EC"/>
</dbReference>
<dbReference type="GO" id="GO:0003677">
    <property type="term" value="F:DNA binding"/>
    <property type="evidence" value="ECO:0007669"/>
    <property type="project" value="InterPro"/>
</dbReference>
<dbReference type="GO" id="GO:0000428">
    <property type="term" value="C:DNA-directed RNA polymerase complex"/>
    <property type="evidence" value="ECO:0007669"/>
    <property type="project" value="UniProtKB-KW"/>
</dbReference>
<dbReference type="InterPro" id="IPR007120">
    <property type="entry name" value="DNA-dir_RNAP_su2_dom"/>
</dbReference>
<dbReference type="GO" id="GO:0032549">
    <property type="term" value="F:ribonucleoside binding"/>
    <property type="evidence" value="ECO:0007669"/>
    <property type="project" value="InterPro"/>
</dbReference>
<evidence type="ECO:0000256" key="4">
    <source>
        <dbReference type="ARBA" id="ARBA00022679"/>
    </source>
</evidence>
<dbReference type="Gene3D" id="2.40.270.10">
    <property type="entry name" value="DNA-directed RNA polymerase, subunit 2, domain 6"/>
    <property type="match status" value="1"/>
</dbReference>
<evidence type="ECO:0000256" key="6">
    <source>
        <dbReference type="ARBA" id="ARBA00023163"/>
    </source>
</evidence>
<dbReference type="EMBL" id="BTFZ01000017">
    <property type="protein sequence ID" value="GMM38140.1"/>
    <property type="molecule type" value="Genomic_DNA"/>
</dbReference>
<feature type="domain" description="DNA-directed RNA polymerase subunit 2 hybrid-binding" evidence="8">
    <location>
        <begin position="397"/>
        <end position="426"/>
    </location>
</feature>
<dbReference type="InterPro" id="IPR007645">
    <property type="entry name" value="RNA_pol_Rpb2_3"/>
</dbReference>
<dbReference type="Pfam" id="PF04565">
    <property type="entry name" value="RNA_pol_Rpb2_3"/>
    <property type="match status" value="1"/>
</dbReference>
<organism evidence="10 11">
    <name type="scientific">Saccharomycopsis crataegensis</name>
    <dbReference type="NCBI Taxonomy" id="43959"/>
    <lineage>
        <taxon>Eukaryota</taxon>
        <taxon>Fungi</taxon>
        <taxon>Dikarya</taxon>
        <taxon>Ascomycota</taxon>
        <taxon>Saccharomycotina</taxon>
        <taxon>Saccharomycetes</taxon>
        <taxon>Saccharomycopsidaceae</taxon>
        <taxon>Saccharomycopsis</taxon>
    </lineage>
</organism>
<feature type="domain" description="DNA-directed RNA polymerase subunit 2 hybrid-binding" evidence="8">
    <location>
        <begin position="469"/>
        <end position="520"/>
    </location>
</feature>
<dbReference type="PROSITE" id="PS01166">
    <property type="entry name" value="RNA_POL_BETA"/>
    <property type="match status" value="1"/>
</dbReference>
<dbReference type="AlphaFoldDB" id="A0AAV5QT83"/>
<evidence type="ECO:0000256" key="3">
    <source>
        <dbReference type="ARBA" id="ARBA00022478"/>
    </source>
</evidence>